<accession>A0A1W1YFD7</accession>
<protein>
    <submittedName>
        <fullName evidence="4">Phage shock protein A (PspA) family protein</fullName>
    </submittedName>
</protein>
<dbReference type="Proteomes" id="UP000192656">
    <property type="component" value="Unassembled WGS sequence"/>
</dbReference>
<name>A0A1W1YFD7_9HYPH</name>
<dbReference type="OrthoDB" id="7999550at2"/>
<evidence type="ECO:0000313" key="5">
    <source>
        <dbReference type="Proteomes" id="UP000192656"/>
    </source>
</evidence>
<gene>
    <name evidence="4" type="ORF">SAMN06297251_101245</name>
</gene>
<dbReference type="EMBL" id="FWXR01000001">
    <property type="protein sequence ID" value="SMC34867.1"/>
    <property type="molecule type" value="Genomic_DNA"/>
</dbReference>
<feature type="compositionally biased region" description="Basic and acidic residues" evidence="3">
    <location>
        <begin position="188"/>
        <end position="203"/>
    </location>
</feature>
<dbReference type="InterPro" id="IPR007157">
    <property type="entry name" value="PspA_VIPP1"/>
</dbReference>
<dbReference type="AlphaFoldDB" id="A0A1W1YFD7"/>
<comment type="similarity">
    <text evidence="1">Belongs to the PspA/Vipp/IM30 family.</text>
</comment>
<reference evidence="4 5" key="1">
    <citation type="submission" date="2017-04" db="EMBL/GenBank/DDBJ databases">
        <authorList>
            <person name="Afonso C.L."/>
            <person name="Miller P.J."/>
            <person name="Scott M.A."/>
            <person name="Spackman E."/>
            <person name="Goraichik I."/>
            <person name="Dimitrov K.M."/>
            <person name="Suarez D.L."/>
            <person name="Swayne D.E."/>
        </authorList>
    </citation>
    <scope>NUCLEOTIDE SEQUENCE [LARGE SCALE GENOMIC DNA]</scope>
    <source>
        <strain evidence="4 5">CGMCC 1.10972</strain>
    </source>
</reference>
<evidence type="ECO:0000313" key="4">
    <source>
        <dbReference type="EMBL" id="SMC34867.1"/>
    </source>
</evidence>
<organism evidence="4 5">
    <name type="scientific">Fulvimarina manganoxydans</name>
    <dbReference type="NCBI Taxonomy" id="937218"/>
    <lineage>
        <taxon>Bacteria</taxon>
        <taxon>Pseudomonadati</taxon>
        <taxon>Pseudomonadota</taxon>
        <taxon>Alphaproteobacteria</taxon>
        <taxon>Hyphomicrobiales</taxon>
        <taxon>Aurantimonadaceae</taxon>
        <taxon>Fulvimarina</taxon>
    </lineage>
</organism>
<feature type="region of interest" description="Disordered" evidence="3">
    <location>
        <begin position="184"/>
        <end position="231"/>
    </location>
</feature>
<keyword evidence="5" id="KW-1185">Reference proteome</keyword>
<proteinExistence type="inferred from homology"/>
<dbReference type="Pfam" id="PF04012">
    <property type="entry name" value="PspA_IM30"/>
    <property type="match status" value="1"/>
</dbReference>
<evidence type="ECO:0000256" key="1">
    <source>
        <dbReference type="ARBA" id="ARBA00043985"/>
    </source>
</evidence>
<dbReference type="RefSeq" id="WP_084408118.1">
    <property type="nucleotide sequence ID" value="NZ_FWXR01000001.1"/>
</dbReference>
<evidence type="ECO:0000256" key="2">
    <source>
        <dbReference type="SAM" id="Coils"/>
    </source>
</evidence>
<keyword evidence="2" id="KW-0175">Coiled coil</keyword>
<sequence>MWKAFMTLMRGEANDRAESVIDANGITILRQRIRELSAGLSRARAAEALTRNEHRREVARRDAISTRISDLEARALAAIEKGEEGLSLEAAEAIAGLEADRDAAAKTIAVLEGELSRLARAIADASRRIRELGRGLQLADAMGKTASLRRDTVTGAHHATLGEAEATLARLLRGAEDARAIADNLDMDDGRDPADRLSDKLAEKGCGPARRTSAESVLERLKARSSTAGAA</sequence>
<evidence type="ECO:0000256" key="3">
    <source>
        <dbReference type="SAM" id="MobiDB-lite"/>
    </source>
</evidence>
<dbReference type="STRING" id="937218.SAMN06297251_101245"/>
<feature type="coiled-coil region" evidence="2">
    <location>
        <begin position="94"/>
        <end position="128"/>
    </location>
</feature>